<feature type="compositionally biased region" description="Acidic residues" evidence="1">
    <location>
        <begin position="8"/>
        <end position="26"/>
    </location>
</feature>
<dbReference type="AlphaFoldDB" id="A0A8X6U0F5"/>
<sequence>MKISNFLEELDDEDIDLDDEVDDPDFQDPAHNLQYSSDSGECEMDIDHDTIPQNTKKSDALIDTDTSLSLVDEIPSTNASCCRPILKCHADSNFLLRMTIPAESSPSLLFNLNRSATELDVFLKIFPKGLMISISQCTNQRFEKLEQIIHPTDPSEIACPRMHVTIRCRNSLIIGHLILVWET</sequence>
<gene>
    <name evidence="2" type="primary">X975_08756</name>
    <name evidence="2" type="ORF">NPIL_677941</name>
</gene>
<reference evidence="2" key="1">
    <citation type="submission" date="2020-08" db="EMBL/GenBank/DDBJ databases">
        <title>Multicomponent nature underlies the extraordinary mechanical properties of spider dragline silk.</title>
        <authorList>
            <person name="Kono N."/>
            <person name="Nakamura H."/>
            <person name="Mori M."/>
            <person name="Yoshida Y."/>
            <person name="Ohtoshi R."/>
            <person name="Malay A.D."/>
            <person name="Moran D.A.P."/>
            <person name="Tomita M."/>
            <person name="Numata K."/>
            <person name="Arakawa K."/>
        </authorList>
    </citation>
    <scope>NUCLEOTIDE SEQUENCE</scope>
</reference>
<proteinExistence type="predicted"/>
<dbReference type="Proteomes" id="UP000887013">
    <property type="component" value="Unassembled WGS sequence"/>
</dbReference>
<evidence type="ECO:0000313" key="3">
    <source>
        <dbReference type="Proteomes" id="UP000887013"/>
    </source>
</evidence>
<evidence type="ECO:0000256" key="1">
    <source>
        <dbReference type="SAM" id="MobiDB-lite"/>
    </source>
</evidence>
<evidence type="ECO:0000313" key="2">
    <source>
        <dbReference type="EMBL" id="GFT69023.1"/>
    </source>
</evidence>
<keyword evidence="3" id="KW-1185">Reference proteome</keyword>
<feature type="region of interest" description="Disordered" evidence="1">
    <location>
        <begin position="1"/>
        <end position="27"/>
    </location>
</feature>
<protein>
    <submittedName>
        <fullName evidence="2">PiggyBac transposable element-derived protein 4</fullName>
    </submittedName>
</protein>
<dbReference type="EMBL" id="BMAW01116069">
    <property type="protein sequence ID" value="GFT69023.1"/>
    <property type="molecule type" value="Genomic_DNA"/>
</dbReference>
<dbReference type="OrthoDB" id="6720297at2759"/>
<organism evidence="2 3">
    <name type="scientific">Nephila pilipes</name>
    <name type="common">Giant wood spider</name>
    <name type="synonym">Nephila maculata</name>
    <dbReference type="NCBI Taxonomy" id="299642"/>
    <lineage>
        <taxon>Eukaryota</taxon>
        <taxon>Metazoa</taxon>
        <taxon>Ecdysozoa</taxon>
        <taxon>Arthropoda</taxon>
        <taxon>Chelicerata</taxon>
        <taxon>Arachnida</taxon>
        <taxon>Araneae</taxon>
        <taxon>Araneomorphae</taxon>
        <taxon>Entelegynae</taxon>
        <taxon>Araneoidea</taxon>
        <taxon>Nephilidae</taxon>
        <taxon>Nephila</taxon>
    </lineage>
</organism>
<comment type="caution">
    <text evidence="2">The sequence shown here is derived from an EMBL/GenBank/DDBJ whole genome shotgun (WGS) entry which is preliminary data.</text>
</comment>
<accession>A0A8X6U0F5</accession>
<name>A0A8X6U0F5_NEPPI</name>